<dbReference type="InterPro" id="IPR036683">
    <property type="entry name" value="CO_DH_flav_C_dom_sf"/>
</dbReference>
<dbReference type="PANTHER" id="PTHR42659:SF2">
    <property type="entry name" value="XANTHINE DEHYDROGENASE SUBUNIT C-RELATED"/>
    <property type="match status" value="1"/>
</dbReference>
<comment type="caution">
    <text evidence="4">The sequence shown here is derived from an EMBL/GenBank/DDBJ whole genome shotgun (WGS) entry which is preliminary data.</text>
</comment>
<dbReference type="AlphaFoldDB" id="A0A2V4AT97"/>
<dbReference type="RefSeq" id="WP_112282630.1">
    <property type="nucleotide sequence ID" value="NZ_MASW01000004.1"/>
</dbReference>
<keyword evidence="2" id="KW-0274">FAD</keyword>
<keyword evidence="1" id="KW-0285">Flavoprotein</keyword>
<gene>
    <name evidence="4" type="ORF">BAY60_19245</name>
</gene>
<proteinExistence type="predicted"/>
<evidence type="ECO:0000256" key="1">
    <source>
        <dbReference type="ARBA" id="ARBA00022630"/>
    </source>
</evidence>
<dbReference type="Gene3D" id="3.30.465.10">
    <property type="match status" value="1"/>
</dbReference>
<evidence type="ECO:0000256" key="3">
    <source>
        <dbReference type="ARBA" id="ARBA00023002"/>
    </source>
</evidence>
<dbReference type="Pfam" id="PF03450">
    <property type="entry name" value="CO_deh_flav_C"/>
    <property type="match status" value="1"/>
</dbReference>
<accession>A0A2V4AT97</accession>
<protein>
    <submittedName>
        <fullName evidence="4">Molybdopterin dehydrogenase</fullName>
    </submittedName>
</protein>
<sequence length="297" mass="32132">MKPAPFEYHRAYTPKEVTELLLELGEDAKILAGGQSLVPMMNFRLARPTALVDINPVSGLDYIRRDGDVLRVGALTRHRSVELSTEPDVHNGFSVLPGAARWIGHFPIRSRGTVGGSIAHADPTAEWCLLARLYDAEIVVLGEHGTRTVPSDEWFTGFLTTAALPGELVLETRFRRPRRHGTLLEYARRRGDFAIAAVAVAFDITDNRCHDVSMVLGGVANEPLRVPEAEAYLEGAEPGERAWAEAARLAAEAVTPGTGPDDGDHGYRRHLVGTLARRALAEAQAGPAGPRPRGGAS</sequence>
<dbReference type="Proteomes" id="UP000249915">
    <property type="component" value="Unassembled WGS sequence"/>
</dbReference>
<organism evidence="4 5">
    <name type="scientific">Prauserella muralis</name>
    <dbReference type="NCBI Taxonomy" id="588067"/>
    <lineage>
        <taxon>Bacteria</taxon>
        <taxon>Bacillati</taxon>
        <taxon>Actinomycetota</taxon>
        <taxon>Actinomycetes</taxon>
        <taxon>Pseudonocardiales</taxon>
        <taxon>Pseudonocardiaceae</taxon>
        <taxon>Prauserella</taxon>
    </lineage>
</organism>
<dbReference type="PANTHER" id="PTHR42659">
    <property type="entry name" value="XANTHINE DEHYDROGENASE SUBUNIT C-RELATED"/>
    <property type="match status" value="1"/>
</dbReference>
<evidence type="ECO:0000256" key="2">
    <source>
        <dbReference type="ARBA" id="ARBA00022827"/>
    </source>
</evidence>
<dbReference type="GO" id="GO:0016491">
    <property type="term" value="F:oxidoreductase activity"/>
    <property type="evidence" value="ECO:0007669"/>
    <property type="project" value="UniProtKB-KW"/>
</dbReference>
<dbReference type="SUPFAM" id="SSF55447">
    <property type="entry name" value="CO dehydrogenase flavoprotein C-terminal domain-like"/>
    <property type="match status" value="1"/>
</dbReference>
<name>A0A2V4AT97_9PSEU</name>
<dbReference type="Pfam" id="PF00941">
    <property type="entry name" value="FAD_binding_5"/>
    <property type="match status" value="1"/>
</dbReference>
<dbReference type="GO" id="GO:0071949">
    <property type="term" value="F:FAD binding"/>
    <property type="evidence" value="ECO:0007669"/>
    <property type="project" value="InterPro"/>
</dbReference>
<dbReference type="SMART" id="SM01092">
    <property type="entry name" value="CO_deh_flav_C"/>
    <property type="match status" value="1"/>
</dbReference>
<dbReference type="SUPFAM" id="SSF56176">
    <property type="entry name" value="FAD-binding/transporter-associated domain-like"/>
    <property type="match status" value="1"/>
</dbReference>
<dbReference type="OrthoDB" id="9793944at2"/>
<dbReference type="InterPro" id="IPR016169">
    <property type="entry name" value="FAD-bd_PCMH_sub2"/>
</dbReference>
<dbReference type="InterPro" id="IPR051312">
    <property type="entry name" value="Diverse_Substr_Oxidored"/>
</dbReference>
<dbReference type="InterPro" id="IPR016166">
    <property type="entry name" value="FAD-bd_PCMH"/>
</dbReference>
<dbReference type="Gene3D" id="3.30.390.50">
    <property type="entry name" value="CO dehydrogenase flavoprotein, C-terminal domain"/>
    <property type="match status" value="1"/>
</dbReference>
<keyword evidence="5" id="KW-1185">Reference proteome</keyword>
<dbReference type="Gene3D" id="3.30.43.10">
    <property type="entry name" value="Uridine Diphospho-n-acetylenolpyruvylglucosamine Reductase, domain 2"/>
    <property type="match status" value="1"/>
</dbReference>
<evidence type="ECO:0000313" key="5">
    <source>
        <dbReference type="Proteomes" id="UP000249915"/>
    </source>
</evidence>
<reference evidence="4 5" key="1">
    <citation type="submission" date="2016-07" db="EMBL/GenBank/DDBJ databases">
        <title>Draft genome sequence of Prauserella muralis DSM 45305, isolated from a mould-covered wall in an indoor environment.</title>
        <authorList>
            <person name="Ruckert C."/>
            <person name="Albersmeier A."/>
            <person name="Jiang C.-L."/>
            <person name="Jiang Y."/>
            <person name="Kalinowski J."/>
            <person name="Schneider O."/>
            <person name="Winkler A."/>
            <person name="Zotchev S.B."/>
        </authorList>
    </citation>
    <scope>NUCLEOTIDE SEQUENCE [LARGE SCALE GENOMIC DNA]</scope>
    <source>
        <strain evidence="4 5">DSM 45305</strain>
    </source>
</reference>
<evidence type="ECO:0000313" key="4">
    <source>
        <dbReference type="EMBL" id="PXY24650.1"/>
    </source>
</evidence>
<dbReference type="EMBL" id="MASW01000004">
    <property type="protein sequence ID" value="PXY24650.1"/>
    <property type="molecule type" value="Genomic_DNA"/>
</dbReference>
<dbReference type="InterPro" id="IPR005107">
    <property type="entry name" value="CO_DH_flav_C"/>
</dbReference>
<dbReference type="InterPro" id="IPR016167">
    <property type="entry name" value="FAD-bd_PCMH_sub1"/>
</dbReference>
<dbReference type="InterPro" id="IPR036318">
    <property type="entry name" value="FAD-bd_PCMH-like_sf"/>
</dbReference>
<dbReference type="PROSITE" id="PS51387">
    <property type="entry name" value="FAD_PCMH"/>
    <property type="match status" value="1"/>
</dbReference>
<keyword evidence="3" id="KW-0560">Oxidoreductase</keyword>
<dbReference type="InterPro" id="IPR002346">
    <property type="entry name" value="Mopterin_DH_FAD-bd"/>
</dbReference>